<evidence type="ECO:0000313" key="1">
    <source>
        <dbReference type="EMBL" id="KAH9311656.1"/>
    </source>
</evidence>
<comment type="caution">
    <text evidence="1">The sequence shown here is derived from an EMBL/GenBank/DDBJ whole genome shotgun (WGS) entry which is preliminary data.</text>
</comment>
<name>A0AA38FW88_TAXCH</name>
<reference evidence="1 2" key="1">
    <citation type="journal article" date="2021" name="Nat. Plants">
        <title>The Taxus genome provides insights into paclitaxel biosynthesis.</title>
        <authorList>
            <person name="Xiong X."/>
            <person name="Gou J."/>
            <person name="Liao Q."/>
            <person name="Li Y."/>
            <person name="Zhou Q."/>
            <person name="Bi G."/>
            <person name="Li C."/>
            <person name="Du R."/>
            <person name="Wang X."/>
            <person name="Sun T."/>
            <person name="Guo L."/>
            <person name="Liang H."/>
            <person name="Lu P."/>
            <person name="Wu Y."/>
            <person name="Zhang Z."/>
            <person name="Ro D.K."/>
            <person name="Shang Y."/>
            <person name="Huang S."/>
            <person name="Yan J."/>
        </authorList>
    </citation>
    <scope>NUCLEOTIDE SEQUENCE [LARGE SCALE GENOMIC DNA]</scope>
    <source>
        <strain evidence="1">Ta-2019</strain>
    </source>
</reference>
<organism evidence="1 2">
    <name type="scientific">Taxus chinensis</name>
    <name type="common">Chinese yew</name>
    <name type="synonym">Taxus wallichiana var. chinensis</name>
    <dbReference type="NCBI Taxonomy" id="29808"/>
    <lineage>
        <taxon>Eukaryota</taxon>
        <taxon>Viridiplantae</taxon>
        <taxon>Streptophyta</taxon>
        <taxon>Embryophyta</taxon>
        <taxon>Tracheophyta</taxon>
        <taxon>Spermatophyta</taxon>
        <taxon>Pinopsida</taxon>
        <taxon>Pinidae</taxon>
        <taxon>Conifers II</taxon>
        <taxon>Cupressales</taxon>
        <taxon>Taxaceae</taxon>
        <taxon>Taxus</taxon>
    </lineage>
</organism>
<feature type="non-terminal residue" evidence="1">
    <location>
        <position position="1"/>
    </location>
</feature>
<sequence>NEKEKITQNELEAISIDILEKTRTMLDDWKTLEAEIKTKYPELILLVKEEDVEE</sequence>
<protein>
    <submittedName>
        <fullName evidence="1">Uncharacterized protein</fullName>
    </submittedName>
</protein>
<gene>
    <name evidence="1" type="ORF">KI387_026691</name>
</gene>
<accession>A0AA38FW88</accession>
<dbReference type="AlphaFoldDB" id="A0AA38FW88"/>
<proteinExistence type="predicted"/>
<keyword evidence="2" id="KW-1185">Reference proteome</keyword>
<dbReference type="EMBL" id="JAHRHJ020000006">
    <property type="protein sequence ID" value="KAH9311656.1"/>
    <property type="molecule type" value="Genomic_DNA"/>
</dbReference>
<evidence type="ECO:0000313" key="2">
    <source>
        <dbReference type="Proteomes" id="UP000824469"/>
    </source>
</evidence>
<dbReference type="Proteomes" id="UP000824469">
    <property type="component" value="Unassembled WGS sequence"/>
</dbReference>